<dbReference type="PANTHER" id="PTHR33337:SF40">
    <property type="entry name" value="CENP-V_GFA DOMAIN-CONTAINING PROTEIN-RELATED"/>
    <property type="match status" value="1"/>
</dbReference>
<evidence type="ECO:0000313" key="7">
    <source>
        <dbReference type="Proteomes" id="UP000287563"/>
    </source>
</evidence>
<dbReference type="GO" id="GO:0016846">
    <property type="term" value="F:carbon-sulfur lyase activity"/>
    <property type="evidence" value="ECO:0007669"/>
    <property type="project" value="InterPro"/>
</dbReference>
<feature type="domain" description="CENP-V/GFA" evidence="5">
    <location>
        <begin position="6"/>
        <end position="121"/>
    </location>
</feature>
<dbReference type="AlphaFoldDB" id="A0A3S3RJZ2"/>
<evidence type="ECO:0000259" key="5">
    <source>
        <dbReference type="PROSITE" id="PS51891"/>
    </source>
</evidence>
<dbReference type="OrthoDB" id="4188830at2"/>
<keyword evidence="4" id="KW-0456">Lyase</keyword>
<dbReference type="SUPFAM" id="SSF51316">
    <property type="entry name" value="Mss4-like"/>
    <property type="match status" value="1"/>
</dbReference>
<accession>A0A3S3RJZ2</accession>
<dbReference type="GO" id="GO:0046872">
    <property type="term" value="F:metal ion binding"/>
    <property type="evidence" value="ECO:0007669"/>
    <property type="project" value="UniProtKB-KW"/>
</dbReference>
<dbReference type="RefSeq" id="WP_128782720.1">
    <property type="nucleotide sequence ID" value="NZ_JAKJSG010000053.1"/>
</dbReference>
<evidence type="ECO:0000256" key="1">
    <source>
        <dbReference type="ARBA" id="ARBA00005495"/>
    </source>
</evidence>
<dbReference type="Proteomes" id="UP000287563">
    <property type="component" value="Unassembled WGS sequence"/>
</dbReference>
<reference evidence="6 7" key="1">
    <citation type="submission" date="2018-11" db="EMBL/GenBank/DDBJ databases">
        <title>Photobacterium sp. BEI247 sp. nov., a marine bacterium isolated from Yongle Blue Hole in the South China Sea.</title>
        <authorList>
            <person name="Wang X."/>
        </authorList>
    </citation>
    <scope>NUCLEOTIDE SEQUENCE [LARGE SCALE GENOMIC DNA]</scope>
    <source>
        <strain evidence="7">BEI247</strain>
    </source>
</reference>
<keyword evidence="3" id="KW-0862">Zinc</keyword>
<organism evidence="6 7">
    <name type="scientific">Photobacterium chitinilyticum</name>
    <dbReference type="NCBI Taxonomy" id="2485123"/>
    <lineage>
        <taxon>Bacteria</taxon>
        <taxon>Pseudomonadati</taxon>
        <taxon>Pseudomonadota</taxon>
        <taxon>Gammaproteobacteria</taxon>
        <taxon>Vibrionales</taxon>
        <taxon>Vibrionaceae</taxon>
        <taxon>Photobacterium</taxon>
    </lineage>
</organism>
<keyword evidence="2" id="KW-0479">Metal-binding</keyword>
<comment type="similarity">
    <text evidence="1">Belongs to the Gfa family.</text>
</comment>
<dbReference type="PANTHER" id="PTHR33337">
    <property type="entry name" value="GFA DOMAIN-CONTAINING PROTEIN"/>
    <property type="match status" value="1"/>
</dbReference>
<dbReference type="Gene3D" id="3.90.1590.10">
    <property type="entry name" value="glutathione-dependent formaldehyde- activating enzyme (gfa)"/>
    <property type="match status" value="1"/>
</dbReference>
<protein>
    <submittedName>
        <fullName evidence="6">GFA family protein</fullName>
    </submittedName>
</protein>
<name>A0A3S3RJZ2_9GAMM</name>
<dbReference type="InterPro" id="IPR006913">
    <property type="entry name" value="CENP-V/GFA"/>
</dbReference>
<dbReference type="InterPro" id="IPR011057">
    <property type="entry name" value="Mss4-like_sf"/>
</dbReference>
<dbReference type="Pfam" id="PF04828">
    <property type="entry name" value="GFA"/>
    <property type="match status" value="1"/>
</dbReference>
<keyword evidence="7" id="KW-1185">Reference proteome</keyword>
<evidence type="ECO:0000313" key="6">
    <source>
        <dbReference type="EMBL" id="RWX57414.1"/>
    </source>
</evidence>
<dbReference type="EMBL" id="RJLM01000001">
    <property type="protein sequence ID" value="RWX57414.1"/>
    <property type="molecule type" value="Genomic_DNA"/>
</dbReference>
<evidence type="ECO:0000256" key="4">
    <source>
        <dbReference type="ARBA" id="ARBA00023239"/>
    </source>
</evidence>
<dbReference type="PROSITE" id="PS51891">
    <property type="entry name" value="CENP_V_GFA"/>
    <property type="match status" value="1"/>
</dbReference>
<comment type="caution">
    <text evidence="6">The sequence shown here is derived from an EMBL/GenBank/DDBJ whole genome shotgun (WGS) entry which is preliminary data.</text>
</comment>
<evidence type="ECO:0000256" key="3">
    <source>
        <dbReference type="ARBA" id="ARBA00022833"/>
    </source>
</evidence>
<sequence length="139" mass="15923">MNKDYHEATCLCGKVRLEIQKLQNNFIVCHCDTCKKWNGGPQLAMPCGTDVKIQGNEYLSEFSSSPWAKRGFCRSCGTHLYFKMNQSGSYNILLGVLDIDKNAELQMSMQYFIDLKPDYYTFDSDCPVMTEAEIIKKFS</sequence>
<gene>
    <name evidence="6" type="ORF">EDI28_05140</name>
</gene>
<proteinExistence type="inferred from homology"/>
<evidence type="ECO:0000256" key="2">
    <source>
        <dbReference type="ARBA" id="ARBA00022723"/>
    </source>
</evidence>